<evidence type="ECO:0000313" key="2">
    <source>
        <dbReference type="Proteomes" id="UP001214553"/>
    </source>
</evidence>
<keyword evidence="2" id="KW-1185">Reference proteome</keyword>
<gene>
    <name evidence="1" type="ORF">PU630_15235</name>
</gene>
<dbReference type="Proteomes" id="UP001214553">
    <property type="component" value="Chromosome"/>
</dbReference>
<proteinExistence type="predicted"/>
<dbReference type="InterPro" id="IPR036689">
    <property type="entry name" value="ESAT-6-like_sf"/>
</dbReference>
<reference evidence="1 2" key="1">
    <citation type="submission" date="2023-03" db="EMBL/GenBank/DDBJ databases">
        <title>Genome sequence of Microbacterium sp. KACC 23027.</title>
        <authorList>
            <person name="Kim S."/>
            <person name="Heo J."/>
            <person name="Kwon S.-W."/>
        </authorList>
    </citation>
    <scope>NUCLEOTIDE SEQUENCE [LARGE SCALE GENOMIC DNA]</scope>
    <source>
        <strain evidence="1 2">KACC 23027</strain>
    </source>
</reference>
<organism evidence="1 2">
    <name type="scientific">Microbacterium horticulturae</name>
    <dbReference type="NCBI Taxonomy" id="3028316"/>
    <lineage>
        <taxon>Bacteria</taxon>
        <taxon>Bacillati</taxon>
        <taxon>Actinomycetota</taxon>
        <taxon>Actinomycetes</taxon>
        <taxon>Micrococcales</taxon>
        <taxon>Microbacteriaceae</taxon>
        <taxon>Microbacterium</taxon>
    </lineage>
</organism>
<name>A0ABY8BWN9_9MICO</name>
<evidence type="ECO:0000313" key="1">
    <source>
        <dbReference type="EMBL" id="WEG08579.1"/>
    </source>
</evidence>
<protein>
    <recommendedName>
        <fullName evidence="3">WXG100 family type VII secretion target</fullName>
    </recommendedName>
</protein>
<accession>A0ABY8BWN9</accession>
<dbReference type="SUPFAM" id="SSF140453">
    <property type="entry name" value="EsxAB dimer-like"/>
    <property type="match status" value="1"/>
</dbReference>
<dbReference type="EMBL" id="CP119108">
    <property type="protein sequence ID" value="WEG08579.1"/>
    <property type="molecule type" value="Genomic_DNA"/>
</dbReference>
<evidence type="ECO:0008006" key="3">
    <source>
        <dbReference type="Google" id="ProtNLM"/>
    </source>
</evidence>
<sequence>MSDTLETRIDGSPDAIESIGVFFSNTVAGHAETLGTDISSARTKVLDGWTGTAADAFGSTTQTAKTATDTYREDVASLAGAVKTLGTALDDAQKTMADARATAVDGGLTVSGTQIHGPGAAPNTQLPSDATTEEVDAAQDAVDAYNAKVTLWNGLVDTVDGANQRWEEALNDFATTWKSAAGNLASVTTSFITAGASASALANSAYRLKSTVLLNQERLATAQKNLADAVKDGRVILSKDDVYAFMDDAAKAKNVVADSTSKLESGLKVGSKLSKGLLVLGIAGTAYGIYDDMQNGESAAQAVASNGGGFVAGLAAGAGAGAIVGSFIAPPAGTIAGAAVGAIVGGAVGIFTSGAIDHLFEGAADGVAGTLKAGWDEVADTGEAIGDLASGAWHAVFG</sequence>
<dbReference type="RefSeq" id="WP_275277907.1">
    <property type="nucleotide sequence ID" value="NZ_CP119108.1"/>
</dbReference>